<keyword evidence="5 11" id="KW-0547">Nucleotide-binding</keyword>
<keyword evidence="2 11" id="KW-1003">Cell membrane</keyword>
<dbReference type="Pfam" id="PF02669">
    <property type="entry name" value="KdpC"/>
    <property type="match status" value="1"/>
</dbReference>
<dbReference type="GO" id="GO:0008556">
    <property type="term" value="F:P-type potassium transmembrane transporter activity"/>
    <property type="evidence" value="ECO:0007669"/>
    <property type="project" value="InterPro"/>
</dbReference>
<dbReference type="GO" id="GO:0005886">
    <property type="term" value="C:plasma membrane"/>
    <property type="evidence" value="ECO:0007669"/>
    <property type="project" value="UniProtKB-SubCell"/>
</dbReference>
<evidence type="ECO:0000256" key="11">
    <source>
        <dbReference type="HAMAP-Rule" id="MF_00276"/>
    </source>
</evidence>
<comment type="function">
    <text evidence="11">Part of the high-affinity ATP-driven potassium transport (or Kdp) system, which catalyzes the hydrolysis of ATP coupled with the electrogenic transport of potassium into the cytoplasm. This subunit acts as a catalytic chaperone that increases the ATP-binding affinity of the ATP-hydrolyzing subunit KdpB by the formation of a transient KdpB/KdpC/ATP ternary complex.</text>
</comment>
<evidence type="ECO:0000256" key="10">
    <source>
        <dbReference type="ARBA" id="ARBA00023136"/>
    </source>
</evidence>
<feature type="region of interest" description="Disordered" evidence="12">
    <location>
        <begin position="66"/>
        <end position="105"/>
    </location>
</feature>
<evidence type="ECO:0000256" key="8">
    <source>
        <dbReference type="ARBA" id="ARBA00022989"/>
    </source>
</evidence>
<dbReference type="PANTHER" id="PTHR30042">
    <property type="entry name" value="POTASSIUM-TRANSPORTING ATPASE C CHAIN"/>
    <property type="match status" value="1"/>
</dbReference>
<comment type="similarity">
    <text evidence="11">Belongs to the KdpC family.</text>
</comment>
<comment type="subunit">
    <text evidence="11">The system is composed of three essential subunits: KdpA, KdpB and KdpC.</text>
</comment>
<keyword evidence="4 11" id="KW-0812">Transmembrane</keyword>
<dbReference type="HAMAP" id="MF_00276">
    <property type="entry name" value="KdpC"/>
    <property type="match status" value="1"/>
</dbReference>
<dbReference type="EMBL" id="NOWI01000001">
    <property type="protein sequence ID" value="RFT46858.1"/>
    <property type="molecule type" value="Genomic_DNA"/>
</dbReference>
<keyword evidence="6 11" id="KW-0067">ATP-binding</keyword>
<dbReference type="NCBIfam" id="NF001454">
    <property type="entry name" value="PRK00315.1"/>
    <property type="match status" value="1"/>
</dbReference>
<evidence type="ECO:0000313" key="13">
    <source>
        <dbReference type="EMBL" id="RFT46858.1"/>
    </source>
</evidence>
<dbReference type="NCBIfam" id="TIGR00681">
    <property type="entry name" value="kdpC"/>
    <property type="match status" value="1"/>
</dbReference>
<keyword evidence="8 11" id="KW-1133">Transmembrane helix</keyword>
<feature type="compositionally biased region" description="Low complexity" evidence="12">
    <location>
        <begin position="82"/>
        <end position="92"/>
    </location>
</feature>
<evidence type="ECO:0000313" key="14">
    <source>
        <dbReference type="Proteomes" id="UP000259211"/>
    </source>
</evidence>
<evidence type="ECO:0000256" key="5">
    <source>
        <dbReference type="ARBA" id="ARBA00022741"/>
    </source>
</evidence>
<evidence type="ECO:0000256" key="3">
    <source>
        <dbReference type="ARBA" id="ARBA00022538"/>
    </source>
</evidence>
<keyword evidence="9 11" id="KW-0406">Ion transport</keyword>
<organism evidence="13 14">
    <name type="scientific">Cutibacterium avidum</name>
    <dbReference type="NCBI Taxonomy" id="33010"/>
    <lineage>
        <taxon>Bacteria</taxon>
        <taxon>Bacillati</taxon>
        <taxon>Actinomycetota</taxon>
        <taxon>Actinomycetes</taxon>
        <taxon>Propionibacteriales</taxon>
        <taxon>Propionibacteriaceae</taxon>
        <taxon>Cutibacterium</taxon>
    </lineage>
</organism>
<dbReference type="AlphaFoldDB" id="A0A3E2DNH8"/>
<keyword evidence="1 11" id="KW-0813">Transport</keyword>
<dbReference type="InterPro" id="IPR003820">
    <property type="entry name" value="KdpC"/>
</dbReference>
<protein>
    <recommendedName>
        <fullName evidence="11">Potassium-transporting ATPase KdpC subunit</fullName>
    </recommendedName>
    <alternativeName>
        <fullName evidence="11">ATP phosphohydrolase [potassium-transporting] C chain</fullName>
    </alternativeName>
    <alternativeName>
        <fullName evidence="11">Potassium-binding and translocating subunit C</fullName>
    </alternativeName>
    <alternativeName>
        <fullName evidence="11">Potassium-translocating ATPase C chain</fullName>
    </alternativeName>
</protein>
<sequence>MIISSRTRTLLVGLRSILLFTVIVGVVYTGVMTGLGQLVLHRQANGSQLEVNGKVVGSTLIGQSFTDKDGKPLPEYFQPRPSAAGDDGYDGSSSGGSNMGPENPDLAKAIKERRSQVATFNGVDAGRVPADALTASSSGLDPHISPAYAEIQVNRVAKARHLDPSVVREIVANNTDGRQLGFLGATRVNVVTLNAELDRQH</sequence>
<keyword evidence="3 11" id="KW-0633">Potassium transport</keyword>
<evidence type="ECO:0000256" key="2">
    <source>
        <dbReference type="ARBA" id="ARBA00022475"/>
    </source>
</evidence>
<evidence type="ECO:0000256" key="1">
    <source>
        <dbReference type="ARBA" id="ARBA00022448"/>
    </source>
</evidence>
<keyword evidence="7 11" id="KW-0630">Potassium</keyword>
<gene>
    <name evidence="11" type="primary">kdpC</name>
    <name evidence="13" type="ORF">CHT91_00580</name>
</gene>
<comment type="caution">
    <text evidence="13">The sequence shown here is derived from an EMBL/GenBank/DDBJ whole genome shotgun (WGS) entry which is preliminary data.</text>
</comment>
<evidence type="ECO:0000256" key="7">
    <source>
        <dbReference type="ARBA" id="ARBA00022958"/>
    </source>
</evidence>
<evidence type="ECO:0000256" key="12">
    <source>
        <dbReference type="SAM" id="MobiDB-lite"/>
    </source>
</evidence>
<reference evidence="13 14" key="1">
    <citation type="submission" date="2017-07" db="EMBL/GenBank/DDBJ databases">
        <authorList>
            <person name="Sun Z.S."/>
            <person name="Albrecht U."/>
            <person name="Echele G."/>
            <person name="Lee C.C."/>
        </authorList>
    </citation>
    <scope>NUCLEOTIDE SEQUENCE [LARGE SCALE GENOMIC DNA]</scope>
    <source>
        <strain evidence="13 14">P16-029</strain>
    </source>
</reference>
<evidence type="ECO:0000256" key="9">
    <source>
        <dbReference type="ARBA" id="ARBA00023065"/>
    </source>
</evidence>
<dbReference type="Proteomes" id="UP000259211">
    <property type="component" value="Unassembled WGS sequence"/>
</dbReference>
<evidence type="ECO:0000256" key="6">
    <source>
        <dbReference type="ARBA" id="ARBA00022840"/>
    </source>
</evidence>
<dbReference type="GO" id="GO:0005524">
    <property type="term" value="F:ATP binding"/>
    <property type="evidence" value="ECO:0007669"/>
    <property type="project" value="UniProtKB-UniRule"/>
</dbReference>
<accession>A0A3E2DNH8</accession>
<keyword evidence="10 11" id="KW-0472">Membrane</keyword>
<dbReference type="RefSeq" id="WP_065672975.1">
    <property type="nucleotide sequence ID" value="NZ_JAQDJS010000008.1"/>
</dbReference>
<feature type="transmembrane region" description="Helical" evidence="11">
    <location>
        <begin position="12"/>
        <end position="35"/>
    </location>
</feature>
<name>A0A3E2DNH8_9ACTN</name>
<proteinExistence type="inferred from homology"/>
<evidence type="ECO:0000256" key="4">
    <source>
        <dbReference type="ARBA" id="ARBA00022692"/>
    </source>
</evidence>
<comment type="subcellular location">
    <subcellularLocation>
        <location evidence="11">Cell membrane</location>
        <topology evidence="11">Single-pass membrane protein</topology>
    </subcellularLocation>
</comment>
<dbReference type="PANTHER" id="PTHR30042:SF2">
    <property type="entry name" value="POTASSIUM-TRANSPORTING ATPASE KDPC SUBUNIT"/>
    <property type="match status" value="1"/>
</dbReference>
<dbReference type="PIRSF" id="PIRSF001296">
    <property type="entry name" value="K_ATPase_KdpC"/>
    <property type="match status" value="1"/>
</dbReference>